<dbReference type="AlphaFoldDB" id="A0A2H4SLP4"/>
<dbReference type="Proteomes" id="UP000323067">
    <property type="component" value="Chromosome v"/>
</dbReference>
<gene>
    <name evidence="1" type="ORF">A9K55_004932</name>
</gene>
<name>A0A2H4SLP4_CORMI</name>
<dbReference type="EMBL" id="CP023325">
    <property type="protein sequence ID" value="ATY64023.1"/>
    <property type="molecule type" value="Genomic_DNA"/>
</dbReference>
<organism evidence="1 2">
    <name type="scientific">Cordyceps militaris</name>
    <name type="common">Caterpillar fungus</name>
    <name type="synonym">Clavaria militaris</name>
    <dbReference type="NCBI Taxonomy" id="73501"/>
    <lineage>
        <taxon>Eukaryota</taxon>
        <taxon>Fungi</taxon>
        <taxon>Dikarya</taxon>
        <taxon>Ascomycota</taxon>
        <taxon>Pezizomycotina</taxon>
        <taxon>Sordariomycetes</taxon>
        <taxon>Hypocreomycetidae</taxon>
        <taxon>Hypocreales</taxon>
        <taxon>Cordycipitaceae</taxon>
        <taxon>Cordyceps</taxon>
    </lineage>
</organism>
<protein>
    <submittedName>
        <fullName evidence="1">Uncharacterized protein</fullName>
    </submittedName>
</protein>
<sequence length="82" mass="9827">MTWRLMLGASLFNNSDIYDERKEELMYIPEGKSVQDVISAYLKQMYIMIKRNCFAKCSDFCLPKITCHPRKITIRRQYKLCH</sequence>
<evidence type="ECO:0000313" key="1">
    <source>
        <dbReference type="EMBL" id="ATY64023.1"/>
    </source>
</evidence>
<reference evidence="1 2" key="1">
    <citation type="journal article" date="2017" name="BMC Genomics">
        <title>Chromosome level assembly and secondary metabolite potential of the parasitic fungus Cordyceps militaris.</title>
        <authorList>
            <person name="Kramer G.J."/>
            <person name="Nodwell J.R."/>
        </authorList>
    </citation>
    <scope>NUCLEOTIDE SEQUENCE [LARGE SCALE GENOMIC DNA]</scope>
    <source>
        <strain evidence="1 2">ATCC 34164</strain>
    </source>
</reference>
<dbReference type="VEuPathDB" id="FungiDB:A9K55_004932"/>
<accession>A0A2H4SLP4</accession>
<proteinExistence type="predicted"/>
<evidence type="ECO:0000313" key="2">
    <source>
        <dbReference type="Proteomes" id="UP000323067"/>
    </source>
</evidence>